<keyword evidence="3" id="KW-1185">Reference proteome</keyword>
<accession>A0A239K143</accession>
<evidence type="ECO:0000256" key="1">
    <source>
        <dbReference type="SAM" id="Phobius"/>
    </source>
</evidence>
<keyword evidence="1" id="KW-1133">Transmembrane helix</keyword>
<feature type="transmembrane region" description="Helical" evidence="1">
    <location>
        <begin position="37"/>
        <end position="54"/>
    </location>
</feature>
<evidence type="ECO:0000313" key="2">
    <source>
        <dbReference type="EMBL" id="SNT10774.1"/>
    </source>
</evidence>
<organism evidence="2 3">
    <name type="scientific">Granulicella rosea</name>
    <dbReference type="NCBI Taxonomy" id="474952"/>
    <lineage>
        <taxon>Bacteria</taxon>
        <taxon>Pseudomonadati</taxon>
        <taxon>Acidobacteriota</taxon>
        <taxon>Terriglobia</taxon>
        <taxon>Terriglobales</taxon>
        <taxon>Acidobacteriaceae</taxon>
        <taxon>Granulicella</taxon>
    </lineage>
</organism>
<evidence type="ECO:0008006" key="4">
    <source>
        <dbReference type="Google" id="ProtNLM"/>
    </source>
</evidence>
<dbReference type="AlphaFoldDB" id="A0A239K143"/>
<reference evidence="2 3" key="1">
    <citation type="submission" date="2017-06" db="EMBL/GenBank/DDBJ databases">
        <authorList>
            <person name="Kim H.J."/>
            <person name="Triplett B.A."/>
        </authorList>
    </citation>
    <scope>NUCLEOTIDE SEQUENCE [LARGE SCALE GENOMIC DNA]</scope>
    <source>
        <strain evidence="2 3">DSM 18704</strain>
    </source>
</reference>
<keyword evidence="1" id="KW-0472">Membrane</keyword>
<dbReference type="EMBL" id="FZOU01000004">
    <property type="protein sequence ID" value="SNT10774.1"/>
    <property type="molecule type" value="Genomic_DNA"/>
</dbReference>
<protein>
    <recommendedName>
        <fullName evidence="4">DUF4175 domain-containing protein</fullName>
    </recommendedName>
</protein>
<feature type="transmembrane region" description="Helical" evidence="1">
    <location>
        <begin position="12"/>
        <end position="31"/>
    </location>
</feature>
<name>A0A239K143_9BACT</name>
<proteinExistence type="predicted"/>
<evidence type="ECO:0000313" key="3">
    <source>
        <dbReference type="Proteomes" id="UP000198356"/>
    </source>
</evidence>
<dbReference type="Proteomes" id="UP000198356">
    <property type="component" value="Unassembled WGS sequence"/>
</dbReference>
<dbReference type="RefSeq" id="WP_089408857.1">
    <property type="nucleotide sequence ID" value="NZ_FZOU01000004.1"/>
</dbReference>
<dbReference type="OrthoDB" id="8969205at2"/>
<sequence length="64" mass="6772">MSLSLPFRQIYGPAIVIGLITLYGLLSALLGDGIWDVLSWIALAIPLVVIAWKCSRDNGTSAGA</sequence>
<keyword evidence="1" id="KW-0812">Transmembrane</keyword>
<gene>
    <name evidence="2" type="ORF">SAMN05421770_104198</name>
</gene>